<organism evidence="2 3">
    <name type="scientific">Hemibagrus wyckioides</name>
    <dbReference type="NCBI Taxonomy" id="337641"/>
    <lineage>
        <taxon>Eukaryota</taxon>
        <taxon>Metazoa</taxon>
        <taxon>Chordata</taxon>
        <taxon>Craniata</taxon>
        <taxon>Vertebrata</taxon>
        <taxon>Euteleostomi</taxon>
        <taxon>Actinopterygii</taxon>
        <taxon>Neopterygii</taxon>
        <taxon>Teleostei</taxon>
        <taxon>Ostariophysi</taxon>
        <taxon>Siluriformes</taxon>
        <taxon>Bagridae</taxon>
        <taxon>Hemibagrus</taxon>
    </lineage>
</organism>
<evidence type="ECO:0000313" key="2">
    <source>
        <dbReference type="EMBL" id="KAG7323042.1"/>
    </source>
</evidence>
<evidence type="ECO:0000256" key="1">
    <source>
        <dbReference type="SAM" id="MobiDB-lite"/>
    </source>
</evidence>
<sequence>MAERGTGLHGVNDVGSAEKENAGRIEDSRPNIQWPSKSCRKVAVIPPMSRSKSSEMSPPQSPASISPTTISPDDPSSPISSRHVIRRNCTRLRPFSFDLRDSMRRVAHEQKLTRLRELDILYPAHPFTANPVRKYKPLVLQKSSRKLTIPRSPFSSRDDPWN</sequence>
<dbReference type="EMBL" id="JAHKSW010000015">
    <property type="protein sequence ID" value="KAG7323042.1"/>
    <property type="molecule type" value="Genomic_DNA"/>
</dbReference>
<dbReference type="OrthoDB" id="8880399at2759"/>
<feature type="compositionally biased region" description="Basic and acidic residues" evidence="1">
    <location>
        <begin position="16"/>
        <end position="29"/>
    </location>
</feature>
<feature type="compositionally biased region" description="Low complexity" evidence="1">
    <location>
        <begin position="62"/>
        <end position="81"/>
    </location>
</feature>
<feature type="region of interest" description="Disordered" evidence="1">
    <location>
        <begin position="1"/>
        <end position="85"/>
    </location>
</feature>
<protein>
    <submittedName>
        <fullName evidence="2">Uncharacterized protein</fullName>
    </submittedName>
</protein>
<comment type="caution">
    <text evidence="2">The sequence shown here is derived from an EMBL/GenBank/DDBJ whole genome shotgun (WGS) entry which is preliminary data.</text>
</comment>
<dbReference type="Proteomes" id="UP000824219">
    <property type="component" value="Linkage Group LG15"/>
</dbReference>
<reference evidence="2 3" key="1">
    <citation type="submission" date="2021-06" db="EMBL/GenBank/DDBJ databases">
        <title>Chromosome-level genome assembly of the red-tail catfish (Hemibagrus wyckioides).</title>
        <authorList>
            <person name="Shao F."/>
        </authorList>
    </citation>
    <scope>NUCLEOTIDE SEQUENCE [LARGE SCALE GENOMIC DNA]</scope>
    <source>
        <strain evidence="2">EC202008001</strain>
        <tissue evidence="2">Blood</tissue>
    </source>
</reference>
<evidence type="ECO:0000313" key="3">
    <source>
        <dbReference type="Proteomes" id="UP000824219"/>
    </source>
</evidence>
<keyword evidence="3" id="KW-1185">Reference proteome</keyword>
<dbReference type="AlphaFoldDB" id="A0A9D3NLI1"/>
<gene>
    <name evidence="2" type="ORF">KOW79_012744</name>
</gene>
<accession>A0A9D3NLI1</accession>
<name>A0A9D3NLI1_9TELE</name>
<proteinExistence type="predicted"/>